<evidence type="ECO:0000313" key="4">
    <source>
        <dbReference type="EMBL" id="KAG8069729.1"/>
    </source>
</evidence>
<feature type="region of interest" description="Disordered" evidence="1">
    <location>
        <begin position="193"/>
        <end position="227"/>
    </location>
</feature>
<reference evidence="4" key="2">
    <citation type="submission" date="2021-02" db="EMBL/GenBank/DDBJ databases">
        <authorList>
            <person name="Kimball J.A."/>
            <person name="Haas M.W."/>
            <person name="Macchietto M."/>
            <person name="Kono T."/>
            <person name="Duquette J."/>
            <person name="Shao M."/>
        </authorList>
    </citation>
    <scope>NUCLEOTIDE SEQUENCE</scope>
    <source>
        <tissue evidence="4">Fresh leaf tissue</tissue>
    </source>
</reference>
<dbReference type="EMBL" id="JAAALK010000283">
    <property type="protein sequence ID" value="KAG8069729.1"/>
    <property type="molecule type" value="Genomic_DNA"/>
</dbReference>
<accession>A0A8J5T620</accession>
<dbReference type="GO" id="GO:0051287">
    <property type="term" value="F:NAD binding"/>
    <property type="evidence" value="ECO:0007669"/>
    <property type="project" value="InterPro"/>
</dbReference>
<feature type="transmembrane region" description="Helical" evidence="2">
    <location>
        <begin position="145"/>
        <end position="167"/>
    </location>
</feature>
<dbReference type="InterPro" id="IPR006139">
    <property type="entry name" value="D-isomer_2_OHA_DH_cat_dom"/>
</dbReference>
<reference evidence="4" key="1">
    <citation type="journal article" date="2021" name="bioRxiv">
        <title>Whole Genome Assembly and Annotation of Northern Wild Rice, Zizania palustris L., Supports a Whole Genome Duplication in the Zizania Genus.</title>
        <authorList>
            <person name="Haas M."/>
            <person name="Kono T."/>
            <person name="Macchietto M."/>
            <person name="Millas R."/>
            <person name="McGilp L."/>
            <person name="Shao M."/>
            <person name="Duquette J."/>
            <person name="Hirsch C.N."/>
            <person name="Kimball J."/>
        </authorList>
    </citation>
    <scope>NUCLEOTIDE SEQUENCE</scope>
    <source>
        <tissue evidence="4">Fresh leaf tissue</tissue>
    </source>
</reference>
<gene>
    <name evidence="4" type="ORF">GUJ93_ZPchr0006g43058</name>
</gene>
<keyword evidence="2" id="KW-1133">Transmembrane helix</keyword>
<evidence type="ECO:0000256" key="2">
    <source>
        <dbReference type="SAM" id="Phobius"/>
    </source>
</evidence>
<dbReference type="GO" id="GO:0016616">
    <property type="term" value="F:oxidoreductase activity, acting on the CH-OH group of donors, NAD or NADP as acceptor"/>
    <property type="evidence" value="ECO:0007669"/>
    <property type="project" value="InterPro"/>
</dbReference>
<keyword evidence="2" id="KW-0812">Transmembrane</keyword>
<name>A0A8J5T620_ZIZPA</name>
<protein>
    <recommendedName>
        <fullName evidence="3">D-isomer specific 2-hydroxyacid dehydrogenase catalytic domain-containing protein</fullName>
    </recommendedName>
</protein>
<proteinExistence type="predicted"/>
<evidence type="ECO:0000259" key="3">
    <source>
        <dbReference type="Pfam" id="PF00389"/>
    </source>
</evidence>
<comment type="caution">
    <text evidence="4">The sequence shown here is derived from an EMBL/GenBank/DDBJ whole genome shotgun (WGS) entry which is preliminary data.</text>
</comment>
<evidence type="ECO:0000313" key="5">
    <source>
        <dbReference type="Proteomes" id="UP000729402"/>
    </source>
</evidence>
<feature type="domain" description="D-isomer specific 2-hydroxyacid dehydrogenase catalytic" evidence="3">
    <location>
        <begin position="98"/>
        <end position="155"/>
    </location>
</feature>
<sequence>MAPTPSVSAAIALAELTADASAPTGRAVSRKPTILVAEKLAAARAFVSAIAALAALTVGPSAPTYNTFTLTDEAIPRKPTILVVKKLDATRPEELRVLLCDELIVRSGTKVGYNEFEASGGRLRIVGCTGVGIDSVDLATAIEHGILVVILPFLIFIVAANVVPIFSGSAPLSSMARAAIGASDQSCRRWWSRGSGQRSRGTCCGPPRQGSRGLRRKGTPPVTASPW</sequence>
<dbReference type="Proteomes" id="UP000729402">
    <property type="component" value="Unassembled WGS sequence"/>
</dbReference>
<keyword evidence="2" id="KW-0472">Membrane</keyword>
<evidence type="ECO:0000256" key="1">
    <source>
        <dbReference type="SAM" id="MobiDB-lite"/>
    </source>
</evidence>
<dbReference type="AlphaFoldDB" id="A0A8J5T620"/>
<dbReference type="Pfam" id="PF00389">
    <property type="entry name" value="2-Hacid_dh"/>
    <property type="match status" value="1"/>
</dbReference>
<dbReference type="OrthoDB" id="1709286at2759"/>
<keyword evidence="5" id="KW-1185">Reference proteome</keyword>
<feature type="compositionally biased region" description="Low complexity" evidence="1">
    <location>
        <begin position="193"/>
        <end position="205"/>
    </location>
</feature>
<organism evidence="4 5">
    <name type="scientific">Zizania palustris</name>
    <name type="common">Northern wild rice</name>
    <dbReference type="NCBI Taxonomy" id="103762"/>
    <lineage>
        <taxon>Eukaryota</taxon>
        <taxon>Viridiplantae</taxon>
        <taxon>Streptophyta</taxon>
        <taxon>Embryophyta</taxon>
        <taxon>Tracheophyta</taxon>
        <taxon>Spermatophyta</taxon>
        <taxon>Magnoliopsida</taxon>
        <taxon>Liliopsida</taxon>
        <taxon>Poales</taxon>
        <taxon>Poaceae</taxon>
        <taxon>BOP clade</taxon>
        <taxon>Oryzoideae</taxon>
        <taxon>Oryzeae</taxon>
        <taxon>Zizaniinae</taxon>
        <taxon>Zizania</taxon>
    </lineage>
</organism>